<dbReference type="AlphaFoldDB" id="A0A8T1TSG6"/>
<dbReference type="EMBL" id="JAENGZ010001621">
    <property type="protein sequence ID" value="KAG6947102.1"/>
    <property type="molecule type" value="Genomic_DNA"/>
</dbReference>
<accession>A0A8T1TSG6</accession>
<name>A0A8T1TSG6_9STRA</name>
<feature type="domain" description="HTH CENPB-type" evidence="2">
    <location>
        <begin position="82"/>
        <end position="117"/>
    </location>
</feature>
<proteinExistence type="predicted"/>
<evidence type="ECO:0000259" key="2">
    <source>
        <dbReference type="Pfam" id="PF03221"/>
    </source>
</evidence>
<keyword evidence="1" id="KW-0238">DNA-binding</keyword>
<organism evidence="3 4">
    <name type="scientific">Phytophthora cactorum</name>
    <dbReference type="NCBI Taxonomy" id="29920"/>
    <lineage>
        <taxon>Eukaryota</taxon>
        <taxon>Sar</taxon>
        <taxon>Stramenopiles</taxon>
        <taxon>Oomycota</taxon>
        <taxon>Peronosporomycetes</taxon>
        <taxon>Peronosporales</taxon>
        <taxon>Peronosporaceae</taxon>
        <taxon>Phytophthora</taxon>
    </lineage>
</organism>
<sequence length="130" mass="14391">MARVRPKGRPRLGGRGRHVQQYKLQAESVGKKPSLAASSYQSKGVQVLRWRREQSKLEGAASAHKEKHNKIREVGISTVLSSDTEESIVVWVNELREEGVPVSTKMLTLKARELRVSKLQPSASCIASSS</sequence>
<comment type="caution">
    <text evidence="3">The sequence shown here is derived from an EMBL/GenBank/DDBJ whole genome shotgun (WGS) entry which is preliminary data.</text>
</comment>
<dbReference type="InterPro" id="IPR006600">
    <property type="entry name" value="HTH_CenpB_DNA-bd_dom"/>
</dbReference>
<protein>
    <recommendedName>
        <fullName evidence="2">HTH CENPB-type domain-containing protein</fullName>
    </recommendedName>
</protein>
<evidence type="ECO:0000313" key="4">
    <source>
        <dbReference type="Proteomes" id="UP000688947"/>
    </source>
</evidence>
<evidence type="ECO:0000313" key="3">
    <source>
        <dbReference type="EMBL" id="KAG6947102.1"/>
    </source>
</evidence>
<dbReference type="Pfam" id="PF03221">
    <property type="entry name" value="HTH_Tnp_Tc5"/>
    <property type="match status" value="1"/>
</dbReference>
<reference evidence="3" key="1">
    <citation type="submission" date="2021-01" db="EMBL/GenBank/DDBJ databases">
        <title>Phytophthora aleatoria, a newly-described species from Pinus radiata is distinct from Phytophthora cactorum isolates based on comparative genomics.</title>
        <authorList>
            <person name="Mcdougal R."/>
            <person name="Panda P."/>
            <person name="Williams N."/>
            <person name="Studholme D.J."/>
        </authorList>
    </citation>
    <scope>NUCLEOTIDE SEQUENCE</scope>
    <source>
        <strain evidence="3">NZFS 3830</strain>
    </source>
</reference>
<dbReference type="GO" id="GO:0003677">
    <property type="term" value="F:DNA binding"/>
    <property type="evidence" value="ECO:0007669"/>
    <property type="project" value="UniProtKB-KW"/>
</dbReference>
<dbReference type="Proteomes" id="UP000688947">
    <property type="component" value="Unassembled WGS sequence"/>
</dbReference>
<gene>
    <name evidence="3" type="ORF">JG687_00016328</name>
</gene>
<dbReference type="OrthoDB" id="119917at2759"/>
<dbReference type="VEuPathDB" id="FungiDB:PC110_g18174"/>
<evidence type="ECO:0000256" key="1">
    <source>
        <dbReference type="ARBA" id="ARBA00023125"/>
    </source>
</evidence>